<feature type="domain" description="ABC transporter" evidence="7">
    <location>
        <begin position="5"/>
        <end position="252"/>
    </location>
</feature>
<dbReference type="InterPro" id="IPR003593">
    <property type="entry name" value="AAA+_ATPase"/>
</dbReference>
<keyword evidence="5" id="KW-1278">Translocase</keyword>
<dbReference type="Proteomes" id="UP000214603">
    <property type="component" value="Unassembled WGS sequence"/>
</dbReference>
<dbReference type="SMART" id="SM00382">
    <property type="entry name" value="AAA"/>
    <property type="match status" value="1"/>
</dbReference>
<dbReference type="GO" id="GO:0016887">
    <property type="term" value="F:ATP hydrolysis activity"/>
    <property type="evidence" value="ECO:0007669"/>
    <property type="project" value="InterPro"/>
</dbReference>
<accession>A0A225MB11</accession>
<dbReference type="PANTHER" id="PTHR42794">
    <property type="entry name" value="HEMIN IMPORT ATP-BINDING PROTEIN HMUV"/>
    <property type="match status" value="1"/>
</dbReference>
<dbReference type="InterPro" id="IPR017871">
    <property type="entry name" value="ABC_transporter-like_CS"/>
</dbReference>
<dbReference type="GO" id="GO:0005524">
    <property type="term" value="F:ATP binding"/>
    <property type="evidence" value="ECO:0007669"/>
    <property type="project" value="UniProtKB-KW"/>
</dbReference>
<dbReference type="PROSITE" id="PS00211">
    <property type="entry name" value="ABC_TRANSPORTER_1"/>
    <property type="match status" value="1"/>
</dbReference>
<keyword evidence="9" id="KW-1185">Reference proteome</keyword>
<evidence type="ECO:0000313" key="8">
    <source>
        <dbReference type="EMBL" id="OWT56771.1"/>
    </source>
</evidence>
<gene>
    <name evidence="8" type="ORF">CEY11_17895</name>
</gene>
<dbReference type="NCBIfam" id="NF010068">
    <property type="entry name" value="PRK13548.1"/>
    <property type="match status" value="1"/>
</dbReference>
<dbReference type="InterPro" id="IPR003439">
    <property type="entry name" value="ABC_transporter-like_ATP-bd"/>
</dbReference>
<organism evidence="8 9">
    <name type="scientific">Candidimonas nitroreducens</name>
    <dbReference type="NCBI Taxonomy" id="683354"/>
    <lineage>
        <taxon>Bacteria</taxon>
        <taxon>Pseudomonadati</taxon>
        <taxon>Pseudomonadota</taxon>
        <taxon>Betaproteobacteria</taxon>
        <taxon>Burkholderiales</taxon>
        <taxon>Alcaligenaceae</taxon>
        <taxon>Candidimonas</taxon>
    </lineage>
</organism>
<comment type="caution">
    <text evidence="8">The sequence shown here is derived from an EMBL/GenBank/DDBJ whole genome shotgun (WGS) entry which is preliminary data.</text>
</comment>
<dbReference type="PROSITE" id="PS50893">
    <property type="entry name" value="ABC_TRANSPORTER_2"/>
    <property type="match status" value="1"/>
</dbReference>
<keyword evidence="2" id="KW-0472">Membrane</keyword>
<keyword evidence="3" id="KW-0547">Nucleotide-binding</keyword>
<evidence type="ECO:0000256" key="4">
    <source>
        <dbReference type="ARBA" id="ARBA00022840"/>
    </source>
</evidence>
<evidence type="ECO:0000313" key="9">
    <source>
        <dbReference type="Proteomes" id="UP000214603"/>
    </source>
</evidence>
<dbReference type="AlphaFoldDB" id="A0A225MB11"/>
<evidence type="ECO:0000256" key="1">
    <source>
        <dbReference type="ARBA" id="ARBA00022448"/>
    </source>
</evidence>
<reference evidence="9" key="1">
    <citation type="submission" date="2017-06" db="EMBL/GenBank/DDBJ databases">
        <title>Herbaspirillum phytohormonus sp. nov., isolated from the root nodule of Robinia pseudoacacia in lead-zinc mine.</title>
        <authorList>
            <person name="Fan M."/>
            <person name="Lin Y."/>
        </authorList>
    </citation>
    <scope>NUCLEOTIDE SEQUENCE [LARGE SCALE GENOMIC DNA]</scope>
    <source>
        <strain evidence="9">SC-089</strain>
    </source>
</reference>
<dbReference type="CDD" id="cd03214">
    <property type="entry name" value="ABC_Iron-Siderophores_B12_Hemin"/>
    <property type="match status" value="1"/>
</dbReference>
<dbReference type="EMBL" id="NJIH01000010">
    <property type="protein sequence ID" value="OWT56771.1"/>
    <property type="molecule type" value="Genomic_DNA"/>
</dbReference>
<evidence type="ECO:0000256" key="2">
    <source>
        <dbReference type="ARBA" id="ARBA00022475"/>
    </source>
</evidence>
<keyword evidence="1" id="KW-0813">Transport</keyword>
<dbReference type="Gene3D" id="3.40.50.300">
    <property type="entry name" value="P-loop containing nucleotide triphosphate hydrolases"/>
    <property type="match status" value="1"/>
</dbReference>
<evidence type="ECO:0000256" key="6">
    <source>
        <dbReference type="ARBA" id="ARBA00037066"/>
    </source>
</evidence>
<keyword evidence="2" id="KW-1003">Cell membrane</keyword>
<dbReference type="SUPFAM" id="SSF52540">
    <property type="entry name" value="P-loop containing nucleoside triphosphate hydrolases"/>
    <property type="match status" value="1"/>
</dbReference>
<dbReference type="Pfam" id="PF00005">
    <property type="entry name" value="ABC_tran"/>
    <property type="match status" value="1"/>
</dbReference>
<protein>
    <submittedName>
        <fullName evidence="8">Heme ABC transporter ATP-binding protein</fullName>
    </submittedName>
</protein>
<dbReference type="InterPro" id="IPR027417">
    <property type="entry name" value="P-loop_NTPase"/>
</dbReference>
<evidence type="ECO:0000256" key="3">
    <source>
        <dbReference type="ARBA" id="ARBA00022741"/>
    </source>
</evidence>
<proteinExistence type="predicted"/>
<keyword evidence="4 8" id="KW-0067">ATP-binding</keyword>
<evidence type="ECO:0000259" key="7">
    <source>
        <dbReference type="PROSITE" id="PS50893"/>
    </source>
</evidence>
<dbReference type="PANTHER" id="PTHR42794:SF1">
    <property type="entry name" value="HEMIN IMPORT ATP-BINDING PROTEIN HMUV"/>
    <property type="match status" value="1"/>
</dbReference>
<name>A0A225MB11_9BURK</name>
<sequence>MGGAFEARGLGVSRGARSVLRDINLALAEGEVLCLLGANGAGKSSFLSALAGELSPQPSRRAGAAIRLNGRALAELDAAAQARARAVLPQRPGLGFDLTVEEVVGMGAYPFAELASREVDALARRALGLAGMAGYAQRRYLELSGGEQQRVQFARVLLQALAARDADPQARYILLDEPTSSLDPLHQQELLRAVGDVARAERIGALVILHDLNLAAAWADRIVLLAGGAVLACGAPAEVLTAEHIRRAYGVEAEILPHPRRPQRPLVVFA</sequence>
<comment type="function">
    <text evidence="6">Part of the ABC transporter complex HmuTUV involved in hemin import. Responsible for energy coupling to the transport system.</text>
</comment>
<evidence type="ECO:0000256" key="5">
    <source>
        <dbReference type="ARBA" id="ARBA00022967"/>
    </source>
</evidence>
<dbReference type="OrthoDB" id="5296765at2"/>